<dbReference type="AlphaFoldDB" id="R2RU43"/>
<reference evidence="2 4" key="1">
    <citation type="submission" date="2013-02" db="EMBL/GenBank/DDBJ databases">
        <title>The Genome Sequence of Enterococcus malodoratus ATCC_43197.</title>
        <authorList>
            <consortium name="The Broad Institute Genome Sequencing Platform"/>
            <consortium name="The Broad Institute Genome Sequencing Center for Infectious Disease"/>
            <person name="Earl A.M."/>
            <person name="Gilmore M.S."/>
            <person name="Lebreton F."/>
            <person name="Walker B."/>
            <person name="Young S.K."/>
            <person name="Zeng Q."/>
            <person name="Gargeya S."/>
            <person name="Fitzgerald M."/>
            <person name="Haas B."/>
            <person name="Abouelleil A."/>
            <person name="Alvarado L."/>
            <person name="Arachchi H.M."/>
            <person name="Berlin A.M."/>
            <person name="Chapman S.B."/>
            <person name="Dewar J."/>
            <person name="Goldberg J."/>
            <person name="Griggs A."/>
            <person name="Gujja S."/>
            <person name="Hansen M."/>
            <person name="Howarth C."/>
            <person name="Imamovic A."/>
            <person name="Larimer J."/>
            <person name="McCowan C."/>
            <person name="Murphy C."/>
            <person name="Neiman D."/>
            <person name="Pearson M."/>
            <person name="Priest M."/>
            <person name="Roberts A."/>
            <person name="Saif S."/>
            <person name="Shea T."/>
            <person name="Sisk P."/>
            <person name="Sykes S."/>
            <person name="Wortman J."/>
            <person name="Nusbaum C."/>
            <person name="Birren B."/>
        </authorList>
    </citation>
    <scope>NUCLEOTIDE SEQUENCE [LARGE SCALE GENOMIC DNA]</scope>
    <source>
        <strain evidence="2 4">ATCC 43197</strain>
    </source>
</reference>
<gene>
    <name evidence="3" type="ORF">I585_03983</name>
    <name evidence="2" type="ORF">UAI_01437</name>
</gene>
<keyword evidence="5" id="KW-1185">Reference proteome</keyword>
<evidence type="ECO:0000259" key="1">
    <source>
        <dbReference type="Pfam" id="PF06114"/>
    </source>
</evidence>
<comment type="caution">
    <text evidence="2">The sequence shown here is derived from an EMBL/GenBank/DDBJ whole genome shotgun (WGS) entry which is preliminary data.</text>
</comment>
<dbReference type="PATRIC" id="fig|1158601.3.peg.1406"/>
<name>R2RU43_9ENTE</name>
<sequence>MDAQLKDLSETIAEAYAVKFLADNVGGEIFLGGDIEQILADRAYLVYQSVDDPSYFGAALHLNGRHIIAINTNQPLRVRYYSAAHELWHLQFESGEIAIGEKQIDQERAADHFAAVVMLPSNLLKNIKNNFKKDDERLVFKIADLSSMPYQAVTRRLVELGYKLSSDLKSREEAEWIQVRERIDLVPSVLDKADSFVQFHAFLQEVDEKVNKQELTLETAANLVKHVDAKKAEQYWKKRQEIVDNWDPDD</sequence>
<feature type="domain" description="IrrE N-terminal-like" evidence="1">
    <location>
        <begin position="61"/>
        <end position="157"/>
    </location>
</feature>
<dbReference type="eggNOG" id="COG2856">
    <property type="taxonomic scope" value="Bacteria"/>
</dbReference>
<dbReference type="InterPro" id="IPR052345">
    <property type="entry name" value="Rad_response_metalloprotease"/>
</dbReference>
<dbReference type="STRING" id="71451.RV07_GL004113"/>
<proteinExistence type="predicted"/>
<evidence type="ECO:0000313" key="4">
    <source>
        <dbReference type="Proteomes" id="UP000013783"/>
    </source>
</evidence>
<dbReference type="Gene3D" id="1.10.10.2910">
    <property type="match status" value="1"/>
</dbReference>
<reference evidence="3 5" key="2">
    <citation type="submission" date="2013-03" db="EMBL/GenBank/DDBJ databases">
        <title>The Genome Sequence of Enterococcus malodoratus ATCC_43197 (PacBio/Illumina hybrid assembly).</title>
        <authorList>
            <consortium name="The Broad Institute Genomics Platform"/>
            <consortium name="The Broad Institute Genome Sequencing Center for Infectious Disease"/>
            <person name="Earl A."/>
            <person name="Russ C."/>
            <person name="Gilmore M."/>
            <person name="Surin D."/>
            <person name="Walker B."/>
            <person name="Young S."/>
            <person name="Zeng Q."/>
            <person name="Gargeya S."/>
            <person name="Fitzgerald M."/>
            <person name="Haas B."/>
            <person name="Abouelleil A."/>
            <person name="Allen A.W."/>
            <person name="Alvarado L."/>
            <person name="Arachchi H.M."/>
            <person name="Berlin A.M."/>
            <person name="Chapman S.B."/>
            <person name="Gainer-Dewar J."/>
            <person name="Goldberg J."/>
            <person name="Griggs A."/>
            <person name="Gujja S."/>
            <person name="Hansen M."/>
            <person name="Howarth C."/>
            <person name="Imamovic A."/>
            <person name="Ireland A."/>
            <person name="Larimer J."/>
            <person name="McCowan C."/>
            <person name="Murphy C."/>
            <person name="Pearson M."/>
            <person name="Poon T.W."/>
            <person name="Priest M."/>
            <person name="Roberts A."/>
            <person name="Saif S."/>
            <person name="Shea T."/>
            <person name="Sisk P."/>
            <person name="Sykes S."/>
            <person name="Wortman J."/>
            <person name="Nusbaum C."/>
            <person name="Birren B."/>
        </authorList>
    </citation>
    <scope>NUCLEOTIDE SEQUENCE [LARGE SCALE GENOMIC DNA]</scope>
    <source>
        <strain evidence="3 5">ATCC 43197</strain>
    </source>
</reference>
<dbReference type="RefSeq" id="WP_010740284.1">
    <property type="nucleotide sequence ID" value="NZ_KB946250.1"/>
</dbReference>
<dbReference type="PANTHER" id="PTHR43236">
    <property type="entry name" value="ANTITOXIN HIGA1"/>
    <property type="match status" value="1"/>
</dbReference>
<accession>R2RU43</accession>
<dbReference type="EMBL" id="ASWA01000004">
    <property type="protein sequence ID" value="EOT64782.1"/>
    <property type="molecule type" value="Genomic_DNA"/>
</dbReference>
<organism evidence="2 4">
    <name type="scientific">Enterococcus malodoratus ATCC 43197</name>
    <dbReference type="NCBI Taxonomy" id="1158601"/>
    <lineage>
        <taxon>Bacteria</taxon>
        <taxon>Bacillati</taxon>
        <taxon>Bacillota</taxon>
        <taxon>Bacilli</taxon>
        <taxon>Lactobacillales</taxon>
        <taxon>Enterococcaceae</taxon>
        <taxon>Enterococcus</taxon>
    </lineage>
</organism>
<dbReference type="EMBL" id="AJAK01000010">
    <property type="protein sequence ID" value="EOH79459.1"/>
    <property type="molecule type" value="Genomic_DNA"/>
</dbReference>
<dbReference type="Proteomes" id="UP000014148">
    <property type="component" value="Unassembled WGS sequence"/>
</dbReference>
<evidence type="ECO:0000313" key="2">
    <source>
        <dbReference type="EMBL" id="EOH79459.1"/>
    </source>
</evidence>
<dbReference type="OrthoDB" id="42613at2"/>
<protein>
    <recommendedName>
        <fullName evidence="1">IrrE N-terminal-like domain-containing protein</fullName>
    </recommendedName>
</protein>
<evidence type="ECO:0000313" key="5">
    <source>
        <dbReference type="Proteomes" id="UP000014148"/>
    </source>
</evidence>
<dbReference type="InterPro" id="IPR010359">
    <property type="entry name" value="IrrE_HExxH"/>
</dbReference>
<evidence type="ECO:0000313" key="3">
    <source>
        <dbReference type="EMBL" id="EOT64782.1"/>
    </source>
</evidence>
<dbReference type="Proteomes" id="UP000013783">
    <property type="component" value="Unassembled WGS sequence"/>
</dbReference>
<dbReference type="PANTHER" id="PTHR43236:SF1">
    <property type="entry name" value="BLL7220 PROTEIN"/>
    <property type="match status" value="1"/>
</dbReference>
<dbReference type="GeneID" id="301214641"/>
<dbReference type="Pfam" id="PF06114">
    <property type="entry name" value="Peptidase_M78"/>
    <property type="match status" value="1"/>
</dbReference>